<reference evidence="1" key="1">
    <citation type="journal article" date="2006" name="Nature">
        <title>Deciphering the evolution and metabolism of an anammox bacterium from a community genome.</title>
        <authorList>
            <person name="Strous M."/>
            <person name="Pelletier E."/>
            <person name="Mangenot S."/>
            <person name="Rattei T."/>
            <person name="Lehner A."/>
            <person name="Taylor M.W."/>
            <person name="Horn M."/>
            <person name="Daims H."/>
            <person name="Bartol-Mavel D."/>
            <person name="Wincker P."/>
            <person name="Barbe V."/>
            <person name="Fonknechten N."/>
            <person name="Vallenet D."/>
            <person name="Segurens B."/>
            <person name="Schenowitz-Truong C."/>
            <person name="Medigue C."/>
            <person name="Collingro A."/>
            <person name="Snel B."/>
            <person name="Dutilh B.E."/>
            <person name="OpDenCamp H.J.M."/>
            <person name="vanDerDrift C."/>
            <person name="Cirpus I."/>
            <person name="vanDePas-Schoonen K.T."/>
            <person name="Harhangi H.R."/>
            <person name="vanNiftrik L."/>
            <person name="Schmid M."/>
            <person name="Keltjens J."/>
            <person name="vanDeVossenberg J."/>
            <person name="Kartal B."/>
            <person name="Meier H."/>
            <person name="Frishman D."/>
            <person name="Huynen M.A."/>
            <person name="Mewes H."/>
            <person name="Weissenbach J."/>
            <person name="Jetten M.S.M."/>
            <person name="Wagner M."/>
            <person name="LePaslier D."/>
        </authorList>
    </citation>
    <scope>NUCLEOTIDE SEQUENCE</scope>
</reference>
<dbReference type="AlphaFoldDB" id="Q1PXI5"/>
<accession>Q1PXI5</accession>
<name>Q1PXI5_KUEST</name>
<reference evidence="1" key="2">
    <citation type="submission" date="2006-01" db="EMBL/GenBank/DDBJ databases">
        <authorList>
            <person name="Genoscope"/>
        </authorList>
    </citation>
    <scope>NUCLEOTIDE SEQUENCE</scope>
</reference>
<evidence type="ECO:0000313" key="1">
    <source>
        <dbReference type="EMBL" id="CAJ71934.1"/>
    </source>
</evidence>
<gene>
    <name evidence="1" type="ORF">kustc1189</name>
</gene>
<sequence length="127" mass="15361">MKHEIRKRHLFRISKHFVIRSCFRILPLNILPKNTKKLLTEAYFMDDQVFQNRLLKLLEEIKQLAELKGLTMYSEMGEKCEDLLKSFKMLQETLDTLRLNIKYLQFDLETTKKENIALRKKLEERES</sequence>
<dbReference type="EMBL" id="CT573073">
    <property type="protein sequence ID" value="CAJ71934.1"/>
    <property type="molecule type" value="Genomic_DNA"/>
</dbReference>
<proteinExistence type="predicted"/>
<organism evidence="1">
    <name type="scientific">Kuenenia stuttgartiensis</name>
    <dbReference type="NCBI Taxonomy" id="174633"/>
    <lineage>
        <taxon>Bacteria</taxon>
        <taxon>Pseudomonadati</taxon>
        <taxon>Planctomycetota</taxon>
        <taxon>Candidatus Brocadiia</taxon>
        <taxon>Candidatus Brocadiales</taxon>
        <taxon>Candidatus Brocadiaceae</taxon>
        <taxon>Candidatus Kuenenia</taxon>
    </lineage>
</organism>
<protein>
    <submittedName>
        <fullName evidence="1">Uncharacterized protein</fullName>
    </submittedName>
</protein>